<dbReference type="InterPro" id="IPR050505">
    <property type="entry name" value="WDR55/POC1"/>
</dbReference>
<reference evidence="5 7" key="1">
    <citation type="journal article" date="2006" name="Proc. Natl. Acad. Sci. U.S.A.">
        <title>Genome analysis of the smallest free-living eukaryote Ostreococcus tauri unveils many unique features.</title>
        <authorList>
            <person name="Derelle E."/>
            <person name="Ferraz C."/>
            <person name="Rombauts S."/>
            <person name="Rouze P."/>
            <person name="Worden A.Z."/>
            <person name="Robbens S."/>
            <person name="Partensky F."/>
            <person name="Degroeve S."/>
            <person name="Echeynie S."/>
            <person name="Cooke R."/>
            <person name="Saeys Y."/>
            <person name="Wuyts J."/>
            <person name="Jabbari K."/>
            <person name="Bowler C."/>
            <person name="Panaud O."/>
            <person name="Piegu B."/>
            <person name="Ball S.G."/>
            <person name="Ral J.-P."/>
            <person name="Bouget F.-Y."/>
            <person name="Piganeau G."/>
            <person name="De Baets B."/>
            <person name="Picard A."/>
            <person name="Delseny M."/>
            <person name="Demaille J."/>
            <person name="Van de Peer Y."/>
            <person name="Moreau H."/>
        </authorList>
    </citation>
    <scope>NUCLEOTIDE SEQUENCE [LARGE SCALE GENOMIC DNA]</scope>
    <source>
        <strain evidence="5 7">OTTH0595</strain>
    </source>
</reference>
<dbReference type="InterPro" id="IPR019775">
    <property type="entry name" value="WD40_repeat_CS"/>
</dbReference>
<dbReference type="EMBL" id="KZ155826">
    <property type="protein sequence ID" value="OUS43825.1"/>
    <property type="molecule type" value="Genomic_DNA"/>
</dbReference>
<dbReference type="RefSeq" id="XP_003078131.1">
    <property type="nucleotide sequence ID" value="XM_003078083.1"/>
</dbReference>
<dbReference type="SUPFAM" id="SSF50978">
    <property type="entry name" value="WD40 repeat-like"/>
    <property type="match status" value="1"/>
</dbReference>
<evidence type="ECO:0000313" key="7">
    <source>
        <dbReference type="Proteomes" id="UP000009170"/>
    </source>
</evidence>
<evidence type="ECO:0000313" key="5">
    <source>
        <dbReference type="EMBL" id="CAL52871.1"/>
    </source>
</evidence>
<keyword evidence="3" id="KW-0677">Repeat</keyword>
<keyword evidence="2" id="KW-0853">WD repeat</keyword>
<dbReference type="KEGG" id="ota:OT_ostta03g02210"/>
<feature type="compositionally biased region" description="Basic residues" evidence="4">
    <location>
        <begin position="333"/>
        <end position="347"/>
    </location>
</feature>
<dbReference type="SMART" id="SM00320">
    <property type="entry name" value="WD40"/>
    <property type="match status" value="7"/>
</dbReference>
<accession>A0A1Y5IA04</accession>
<sequence>MDDGGAACVAECREQPFDVAFAPKTHVFAVGCVDGSIEQWSHTDNSCTRLDRKTGAHGDEAVRSLLYAQGGDVLLSVGADRCVVAMDVATGSVTARLENAHAAPINRLIQLNETVVATGDDDGCVKIWDTRARVVCGEHKPFVDFVSDMKFTGLDTNEIVIASGDGTLGCLSLTANKLVGQCDNLEDELLSCEIVKNGRKVVAGSQEGVLNIFSYGQWEDISDRYPGHPQSVDAIAKVTEDMIVTGSSDGLIRVISVFPNKILGLVGEHSDMPIERLTMSFDKDMLASSSHDKTVKLWKVDWLTEEGAWEDPEEMEDIDAEDDDDSDDDGPSKKRKAKVNSGKKARQQKTESKKKAVQKFFAGMDE</sequence>
<dbReference type="Proteomes" id="UP000009170">
    <property type="component" value="Unassembled WGS sequence"/>
</dbReference>
<dbReference type="PANTHER" id="PTHR44019">
    <property type="entry name" value="WD REPEAT-CONTAINING PROTEIN 55"/>
    <property type="match status" value="1"/>
</dbReference>
<name>Q01CT2_OSTTA</name>
<dbReference type="OrthoDB" id="2288928at2759"/>
<evidence type="ECO:0000256" key="2">
    <source>
        <dbReference type="ARBA" id="ARBA00022574"/>
    </source>
</evidence>
<protein>
    <submittedName>
        <fullName evidence="6">Putative transducin</fullName>
    </submittedName>
    <submittedName>
        <fullName evidence="5">WD40 repeat</fullName>
    </submittedName>
</protein>
<dbReference type="EMBL" id="CAID01000003">
    <property type="protein sequence ID" value="CAL52871.1"/>
    <property type="molecule type" value="Genomic_DNA"/>
</dbReference>
<dbReference type="InterPro" id="IPR001680">
    <property type="entry name" value="WD40_rpt"/>
</dbReference>
<dbReference type="OMA" id="VYTMISF"/>
<dbReference type="STRING" id="70448.Q01CT2"/>
<accession>A0A454XRE0</accession>
<dbReference type="AlphaFoldDB" id="Q01CT2"/>
<dbReference type="PROSITE" id="PS00678">
    <property type="entry name" value="WD_REPEATS_1"/>
    <property type="match status" value="1"/>
</dbReference>
<reference evidence="5" key="2">
    <citation type="journal article" date="2014" name="BMC Genomics">
        <title>An improved genome of the model marine alga Ostreococcus tauri unfolds by assessing Illumina de novo assemblies.</title>
        <authorList>
            <person name="Blanc-Mathieu R."/>
            <person name="Verhelst B."/>
            <person name="Derelle E."/>
            <person name="Rombauts S."/>
            <person name="Bouget F.Y."/>
            <person name="Carre I."/>
            <person name="Chateau A."/>
            <person name="Eyre-Walker A."/>
            <person name="Grimsley N."/>
            <person name="Moreau H."/>
            <person name="Piegu B."/>
            <person name="Rivals E."/>
            <person name="Schackwitz W."/>
            <person name="Van de Peer Y."/>
            <person name="Piganeau G."/>
        </authorList>
    </citation>
    <scope>NUCLEOTIDE SEQUENCE</scope>
    <source>
        <strain evidence="5">RCC4221</strain>
    </source>
</reference>
<feature type="region of interest" description="Disordered" evidence="4">
    <location>
        <begin position="309"/>
        <end position="366"/>
    </location>
</feature>
<keyword evidence="7" id="KW-1185">Reference proteome</keyword>
<dbReference type="PANTHER" id="PTHR44019:SF20">
    <property type="entry name" value="WD REPEAT-CONTAINING PROTEIN 55"/>
    <property type="match status" value="1"/>
</dbReference>
<dbReference type="Pfam" id="PF24796">
    <property type="entry name" value="WDR55"/>
    <property type="match status" value="1"/>
</dbReference>
<dbReference type="Gene3D" id="2.130.10.10">
    <property type="entry name" value="YVTN repeat-like/Quinoprotein amine dehydrogenase"/>
    <property type="match status" value="2"/>
</dbReference>
<evidence type="ECO:0000256" key="4">
    <source>
        <dbReference type="SAM" id="MobiDB-lite"/>
    </source>
</evidence>
<evidence type="ECO:0000256" key="1">
    <source>
        <dbReference type="ARBA" id="ARBA00007625"/>
    </source>
</evidence>
<dbReference type="InterPro" id="IPR036322">
    <property type="entry name" value="WD40_repeat_dom_sf"/>
</dbReference>
<gene>
    <name evidence="6" type="ORF">BE221DRAFT_207115</name>
    <name evidence="5" type="ORF">OT_ostta03g02210</name>
</gene>
<evidence type="ECO:0000256" key="3">
    <source>
        <dbReference type="ARBA" id="ARBA00022737"/>
    </source>
</evidence>
<reference evidence="6" key="3">
    <citation type="submission" date="2017-04" db="EMBL/GenBank/DDBJ databases">
        <title>Population genomics of picophytoplankton unveils novel chromosome hypervariability.</title>
        <authorList>
            <consortium name="DOE Joint Genome Institute"/>
            <person name="Blanc-Mathieu R."/>
            <person name="Krasovec M."/>
            <person name="Hebrard M."/>
            <person name="Yau S."/>
            <person name="Desgranges E."/>
            <person name="Martin J."/>
            <person name="Schackwitz W."/>
            <person name="Kuo A."/>
            <person name="Salin G."/>
            <person name="Donnadieu C."/>
            <person name="Desdevises Y."/>
            <person name="Sanchez-Ferandin S."/>
            <person name="Moreau H."/>
            <person name="Rivals E."/>
            <person name="Grigoriev I.V."/>
            <person name="Grimsley N."/>
            <person name="Eyre-Walker A."/>
            <person name="Piganeau G."/>
        </authorList>
    </citation>
    <scope>NUCLEOTIDE SEQUENCE [LARGE SCALE GENOMIC DNA]</scope>
    <source>
        <strain evidence="6">RCC 1115</strain>
    </source>
</reference>
<evidence type="ECO:0000313" key="6">
    <source>
        <dbReference type="EMBL" id="OUS43825.1"/>
    </source>
</evidence>
<accession>Q01CT2</accession>
<comment type="similarity">
    <text evidence="1">Belongs to the WD repeat WDR55 family.</text>
</comment>
<organism evidence="5 7">
    <name type="scientific">Ostreococcus tauri</name>
    <name type="common">Marine green alga</name>
    <dbReference type="NCBI Taxonomy" id="70448"/>
    <lineage>
        <taxon>Eukaryota</taxon>
        <taxon>Viridiplantae</taxon>
        <taxon>Chlorophyta</taxon>
        <taxon>Mamiellophyceae</taxon>
        <taxon>Mamiellales</taxon>
        <taxon>Bathycoccaceae</taxon>
        <taxon>Ostreococcus</taxon>
    </lineage>
</organism>
<dbReference type="FunCoup" id="Q01CT2">
    <property type="interactions" value="1476"/>
</dbReference>
<feature type="compositionally biased region" description="Acidic residues" evidence="4">
    <location>
        <begin position="309"/>
        <end position="329"/>
    </location>
</feature>
<dbReference type="GeneID" id="9833047"/>
<dbReference type="InterPro" id="IPR015943">
    <property type="entry name" value="WD40/YVTN_repeat-like_dom_sf"/>
</dbReference>
<proteinExistence type="inferred from homology"/>
<dbReference type="Proteomes" id="UP000195557">
    <property type="component" value="Unassembled WGS sequence"/>
</dbReference>
<dbReference type="InParanoid" id="Q01CT2"/>